<dbReference type="InterPro" id="IPR003439">
    <property type="entry name" value="ABC_transporter-like_ATP-bd"/>
</dbReference>
<dbReference type="InterPro" id="IPR051120">
    <property type="entry name" value="ABC_AA/LPS_Transport"/>
</dbReference>
<dbReference type="InterPro" id="IPR003593">
    <property type="entry name" value="AAA+_ATPase"/>
</dbReference>
<evidence type="ECO:0000259" key="4">
    <source>
        <dbReference type="PROSITE" id="PS50893"/>
    </source>
</evidence>
<name>A0ABN2N415_9PSEU</name>
<evidence type="ECO:0000256" key="2">
    <source>
        <dbReference type="ARBA" id="ARBA00022741"/>
    </source>
</evidence>
<dbReference type="Proteomes" id="UP001500449">
    <property type="component" value="Unassembled WGS sequence"/>
</dbReference>
<keyword evidence="3 5" id="KW-0067">ATP-binding</keyword>
<protein>
    <submittedName>
        <fullName evidence="5">ABC transporter ATP-binding protein</fullName>
    </submittedName>
</protein>
<reference evidence="5 6" key="1">
    <citation type="journal article" date="2019" name="Int. J. Syst. Evol. Microbiol.">
        <title>The Global Catalogue of Microorganisms (GCM) 10K type strain sequencing project: providing services to taxonomists for standard genome sequencing and annotation.</title>
        <authorList>
            <consortium name="The Broad Institute Genomics Platform"/>
            <consortium name="The Broad Institute Genome Sequencing Center for Infectious Disease"/>
            <person name="Wu L."/>
            <person name="Ma J."/>
        </authorList>
    </citation>
    <scope>NUCLEOTIDE SEQUENCE [LARGE SCALE GENOMIC DNA]</scope>
    <source>
        <strain evidence="5 6">JCM 16009</strain>
    </source>
</reference>
<dbReference type="Pfam" id="PF00005">
    <property type="entry name" value="ABC_tran"/>
    <property type="match status" value="1"/>
</dbReference>
<dbReference type="RefSeq" id="WP_344416701.1">
    <property type="nucleotide sequence ID" value="NZ_BAAAQK010000006.1"/>
</dbReference>
<dbReference type="InterPro" id="IPR027417">
    <property type="entry name" value="P-loop_NTPase"/>
</dbReference>
<keyword evidence="6" id="KW-1185">Reference proteome</keyword>
<feature type="domain" description="ABC transporter" evidence="4">
    <location>
        <begin position="6"/>
        <end position="231"/>
    </location>
</feature>
<sequence length="234" mass="24816">MTTPVLVAENLTKRFSGLVAVDGVDLRVGRGEILALIGPNGAGKTTLFNLLAGRLRPTTGRIVLEGRDVTPLSLRERVRAGVVATFQIPRQFAEVTVEEIVGLAVHYGGGDRDVDGLCAEFGLAPQSQVGSLDLHALKMLEMCRAVAVAPSVLLLDEVASGLDHHERGSITERIRELAAAGTAIVVVEHSVDFIRSLCTRAMVLSFGTVLSEGSVADVFSDKVVADAYLGRRSS</sequence>
<proteinExistence type="predicted"/>
<dbReference type="PROSITE" id="PS50893">
    <property type="entry name" value="ABC_TRANSPORTER_2"/>
    <property type="match status" value="1"/>
</dbReference>
<dbReference type="SUPFAM" id="SSF52540">
    <property type="entry name" value="P-loop containing nucleoside triphosphate hydrolases"/>
    <property type="match status" value="1"/>
</dbReference>
<comment type="caution">
    <text evidence="5">The sequence shown here is derived from an EMBL/GenBank/DDBJ whole genome shotgun (WGS) entry which is preliminary data.</text>
</comment>
<gene>
    <name evidence="5" type="ORF">GCM10009836_29480</name>
</gene>
<dbReference type="PANTHER" id="PTHR45772">
    <property type="entry name" value="CONSERVED COMPONENT OF ABC TRANSPORTER FOR NATURAL AMINO ACIDS-RELATED"/>
    <property type="match status" value="1"/>
</dbReference>
<keyword evidence="1" id="KW-0813">Transport</keyword>
<accession>A0ABN2N415</accession>
<dbReference type="GO" id="GO:0005524">
    <property type="term" value="F:ATP binding"/>
    <property type="evidence" value="ECO:0007669"/>
    <property type="project" value="UniProtKB-KW"/>
</dbReference>
<dbReference type="SMART" id="SM00382">
    <property type="entry name" value="AAA"/>
    <property type="match status" value="1"/>
</dbReference>
<evidence type="ECO:0000256" key="1">
    <source>
        <dbReference type="ARBA" id="ARBA00022448"/>
    </source>
</evidence>
<keyword evidence="2" id="KW-0547">Nucleotide-binding</keyword>
<dbReference type="Gene3D" id="3.40.50.300">
    <property type="entry name" value="P-loop containing nucleotide triphosphate hydrolases"/>
    <property type="match status" value="1"/>
</dbReference>
<evidence type="ECO:0000256" key="3">
    <source>
        <dbReference type="ARBA" id="ARBA00022840"/>
    </source>
</evidence>
<dbReference type="EMBL" id="BAAAQK010000006">
    <property type="protein sequence ID" value="GAA1847898.1"/>
    <property type="molecule type" value="Genomic_DNA"/>
</dbReference>
<evidence type="ECO:0000313" key="5">
    <source>
        <dbReference type="EMBL" id="GAA1847898.1"/>
    </source>
</evidence>
<evidence type="ECO:0000313" key="6">
    <source>
        <dbReference type="Proteomes" id="UP001500449"/>
    </source>
</evidence>
<organism evidence="5 6">
    <name type="scientific">Pseudonocardia ailaonensis</name>
    <dbReference type="NCBI Taxonomy" id="367279"/>
    <lineage>
        <taxon>Bacteria</taxon>
        <taxon>Bacillati</taxon>
        <taxon>Actinomycetota</taxon>
        <taxon>Actinomycetes</taxon>
        <taxon>Pseudonocardiales</taxon>
        <taxon>Pseudonocardiaceae</taxon>
        <taxon>Pseudonocardia</taxon>
    </lineage>
</organism>